<dbReference type="InParanoid" id="A0A0G4FF25"/>
<protein>
    <submittedName>
        <fullName evidence="1">Uncharacterized protein</fullName>
    </submittedName>
</protein>
<gene>
    <name evidence="1" type="ORF">Vbra_1177</name>
</gene>
<name>A0A0G4FF25_VITBC</name>
<dbReference type="VEuPathDB" id="CryptoDB:Vbra_1177"/>
<accession>A0A0G4FF25</accession>
<evidence type="ECO:0000313" key="2">
    <source>
        <dbReference type="Proteomes" id="UP000041254"/>
    </source>
</evidence>
<dbReference type="Proteomes" id="UP000041254">
    <property type="component" value="Unassembled WGS sequence"/>
</dbReference>
<reference evidence="1 2" key="1">
    <citation type="submission" date="2014-11" db="EMBL/GenBank/DDBJ databases">
        <authorList>
            <person name="Zhu J."/>
            <person name="Qi W."/>
            <person name="Song R."/>
        </authorList>
    </citation>
    <scope>NUCLEOTIDE SEQUENCE [LARGE SCALE GENOMIC DNA]</scope>
</reference>
<dbReference type="EMBL" id="CDMY01000416">
    <property type="protein sequence ID" value="CEM11430.1"/>
    <property type="molecule type" value="Genomic_DNA"/>
</dbReference>
<proteinExistence type="predicted"/>
<sequence>MRACNWTGDTPLHLAAKLGSPCATDFLCRRLPEADINRARRNDPCLSPLGNAASALDYCSLPHGQQLRDQREGEETVDREKRFMQIGSLAALGLQERERLLSMISRLKRTARVLLRAGAEYSLSRMPADTDGQRSRRELMATEYASVLNEDLPNMAMAALIVGLAAHRSFAAHFMYALPLGPHVSAAISWRIAAFCFDEEAAKESISAAFPFRHTDMARRVVAAIEHFVKYAALRASSNREVVGAMADVGGQMVRVPLQCFAVWGQPGGQHRVLGVREVVHRARLDEAAKCGVQGAVLKGFNEHLGNDDCQFAWGQLGYIDKRRQFVSLRIK</sequence>
<dbReference type="AlphaFoldDB" id="A0A0G4FF25"/>
<evidence type="ECO:0000313" key="1">
    <source>
        <dbReference type="EMBL" id="CEM11430.1"/>
    </source>
</evidence>
<dbReference type="PhylomeDB" id="A0A0G4FF25"/>
<keyword evidence="2" id="KW-1185">Reference proteome</keyword>
<dbReference type="OrthoDB" id="429841at2759"/>
<organism evidence="1 2">
    <name type="scientific">Vitrella brassicaformis (strain CCMP3155)</name>
    <dbReference type="NCBI Taxonomy" id="1169540"/>
    <lineage>
        <taxon>Eukaryota</taxon>
        <taxon>Sar</taxon>
        <taxon>Alveolata</taxon>
        <taxon>Colpodellida</taxon>
        <taxon>Vitrellaceae</taxon>
        <taxon>Vitrella</taxon>
    </lineage>
</organism>